<dbReference type="PROSITE" id="PS50987">
    <property type="entry name" value="HTH_ARSR_2"/>
    <property type="match status" value="1"/>
</dbReference>
<sequence length="118" mass="12946">MIEKGLVERMCAYNKAISDPNRMKMIKILGSHPANSLNVSDIAELLGISQPAATKHLKIMEAVGLFTRQREGASVYYALCQPALDEYRALLDHAFEHAYSPCINGYDCATCSCADTCS</sequence>
<dbReference type="PANTHER" id="PTHR33154:SF18">
    <property type="entry name" value="ARSENICAL RESISTANCE OPERON REPRESSOR"/>
    <property type="match status" value="1"/>
</dbReference>
<dbReference type="NCBIfam" id="NF033788">
    <property type="entry name" value="HTH_metalloreg"/>
    <property type="match status" value="1"/>
</dbReference>
<feature type="domain" description="HTH arsR-type" evidence="4">
    <location>
        <begin position="2"/>
        <end position="98"/>
    </location>
</feature>
<dbReference type="Proteomes" id="UP000293345">
    <property type="component" value="Unassembled WGS sequence"/>
</dbReference>
<evidence type="ECO:0000259" key="4">
    <source>
        <dbReference type="PROSITE" id="PS50987"/>
    </source>
</evidence>
<dbReference type="EMBL" id="SDPW01000001">
    <property type="protein sequence ID" value="RXZ54696.1"/>
    <property type="molecule type" value="Genomic_DNA"/>
</dbReference>
<keyword evidence="6" id="KW-1185">Reference proteome</keyword>
<dbReference type="AlphaFoldDB" id="A0A4Q2K0B9"/>
<keyword evidence="2" id="KW-0238">DNA-binding</keyword>
<dbReference type="PRINTS" id="PR00778">
    <property type="entry name" value="HTHARSR"/>
</dbReference>
<evidence type="ECO:0000256" key="2">
    <source>
        <dbReference type="ARBA" id="ARBA00023125"/>
    </source>
</evidence>
<dbReference type="SMART" id="SM00418">
    <property type="entry name" value="HTH_ARSR"/>
    <property type="match status" value="1"/>
</dbReference>
<dbReference type="Pfam" id="PF12840">
    <property type="entry name" value="HTH_20"/>
    <property type="match status" value="1"/>
</dbReference>
<organism evidence="5 6">
    <name type="scientific">Senegalimassilia faecalis</name>
    <dbReference type="NCBI Taxonomy" id="2509433"/>
    <lineage>
        <taxon>Bacteria</taxon>
        <taxon>Bacillati</taxon>
        <taxon>Actinomycetota</taxon>
        <taxon>Coriobacteriia</taxon>
        <taxon>Coriobacteriales</taxon>
        <taxon>Coriobacteriaceae</taxon>
        <taxon>Senegalimassilia</taxon>
    </lineage>
</organism>
<evidence type="ECO:0000256" key="3">
    <source>
        <dbReference type="ARBA" id="ARBA00023163"/>
    </source>
</evidence>
<dbReference type="Gene3D" id="1.10.10.10">
    <property type="entry name" value="Winged helix-like DNA-binding domain superfamily/Winged helix DNA-binding domain"/>
    <property type="match status" value="1"/>
</dbReference>
<comment type="caution">
    <text evidence="5">The sequence shown here is derived from an EMBL/GenBank/DDBJ whole genome shotgun (WGS) entry which is preliminary data.</text>
</comment>
<dbReference type="CDD" id="cd00090">
    <property type="entry name" value="HTH_ARSR"/>
    <property type="match status" value="1"/>
</dbReference>
<keyword evidence="1" id="KW-0805">Transcription regulation</keyword>
<dbReference type="GO" id="GO:0003700">
    <property type="term" value="F:DNA-binding transcription factor activity"/>
    <property type="evidence" value="ECO:0007669"/>
    <property type="project" value="InterPro"/>
</dbReference>
<dbReference type="GO" id="GO:0003677">
    <property type="term" value="F:DNA binding"/>
    <property type="evidence" value="ECO:0007669"/>
    <property type="project" value="UniProtKB-KW"/>
</dbReference>
<dbReference type="InterPro" id="IPR011991">
    <property type="entry name" value="ArsR-like_HTH"/>
</dbReference>
<evidence type="ECO:0000313" key="5">
    <source>
        <dbReference type="EMBL" id="RXZ54696.1"/>
    </source>
</evidence>
<dbReference type="InterPro" id="IPR036388">
    <property type="entry name" value="WH-like_DNA-bd_sf"/>
</dbReference>
<dbReference type="PANTHER" id="PTHR33154">
    <property type="entry name" value="TRANSCRIPTIONAL REGULATOR, ARSR FAMILY"/>
    <property type="match status" value="1"/>
</dbReference>
<proteinExistence type="predicted"/>
<name>A0A4Q2K0B9_9ACTN</name>
<dbReference type="RefSeq" id="WP_129425329.1">
    <property type="nucleotide sequence ID" value="NZ_SDPW01000001.1"/>
</dbReference>
<reference evidence="5 6" key="1">
    <citation type="submission" date="2019-01" db="EMBL/GenBank/DDBJ databases">
        <title>Senegalimassilia sp. nov. KGMB04484 isolated human feces.</title>
        <authorList>
            <person name="Han K.-I."/>
            <person name="Kim J.-S."/>
            <person name="Lee K.C."/>
            <person name="Suh M.K."/>
            <person name="Eom M.K."/>
            <person name="Lee J.H."/>
            <person name="Park S.-H."/>
            <person name="Kang S.W."/>
            <person name="Park J.-E."/>
            <person name="Oh B.S."/>
            <person name="Yu S.Y."/>
            <person name="Choi S.-H."/>
            <person name="Lee D.H."/>
            <person name="Yoon H."/>
            <person name="Kim B.-Y."/>
            <person name="Lee J.H."/>
            <person name="Lee J.-S."/>
        </authorList>
    </citation>
    <scope>NUCLEOTIDE SEQUENCE [LARGE SCALE GENOMIC DNA]</scope>
    <source>
        <strain evidence="5 6">KGMB04484</strain>
    </source>
</reference>
<dbReference type="SUPFAM" id="SSF46785">
    <property type="entry name" value="Winged helix' DNA-binding domain"/>
    <property type="match status" value="1"/>
</dbReference>
<keyword evidence="3" id="KW-0804">Transcription</keyword>
<evidence type="ECO:0000256" key="1">
    <source>
        <dbReference type="ARBA" id="ARBA00023015"/>
    </source>
</evidence>
<accession>A0A4Q2K0B9</accession>
<gene>
    <name evidence="5" type="ORF">ET524_09530</name>
</gene>
<dbReference type="OrthoDB" id="3628603at2"/>
<dbReference type="InterPro" id="IPR036390">
    <property type="entry name" value="WH_DNA-bd_sf"/>
</dbReference>
<protein>
    <submittedName>
        <fullName evidence="5">ArsR family transcriptional regulator</fullName>
    </submittedName>
</protein>
<dbReference type="InterPro" id="IPR051081">
    <property type="entry name" value="HTH_MetalResp_TranReg"/>
</dbReference>
<dbReference type="InterPro" id="IPR001845">
    <property type="entry name" value="HTH_ArsR_DNA-bd_dom"/>
</dbReference>
<evidence type="ECO:0000313" key="6">
    <source>
        <dbReference type="Proteomes" id="UP000293345"/>
    </source>
</evidence>